<gene>
    <name evidence="1" type="ORF">CWC22_007905</name>
</gene>
<protein>
    <recommendedName>
        <fullName evidence="3">Integrase</fullName>
    </recommendedName>
</protein>
<dbReference type="Proteomes" id="UP000305729">
    <property type="component" value="Chromosome 1"/>
</dbReference>
<dbReference type="EMBL" id="CP045429">
    <property type="protein sequence ID" value="QPB82915.1"/>
    <property type="molecule type" value="Genomic_DNA"/>
</dbReference>
<evidence type="ECO:0000313" key="2">
    <source>
        <dbReference type="Proteomes" id="UP000305729"/>
    </source>
</evidence>
<reference evidence="1 2" key="1">
    <citation type="submission" date="2019-10" db="EMBL/GenBank/DDBJ databases">
        <title>Pseudoalteromonas rubra S4059.</title>
        <authorList>
            <person name="Paulsen S."/>
            <person name="Wang X."/>
        </authorList>
    </citation>
    <scope>NUCLEOTIDE SEQUENCE [LARGE SCALE GENOMIC DNA]</scope>
    <source>
        <strain evidence="1 2">S4059</strain>
    </source>
</reference>
<name>A0A5S3UVL1_9GAMM</name>
<dbReference type="AlphaFoldDB" id="A0A5S3UVL1"/>
<proteinExistence type="predicted"/>
<evidence type="ECO:0000313" key="1">
    <source>
        <dbReference type="EMBL" id="QPB82915.1"/>
    </source>
</evidence>
<accession>A0A5S3UVL1</accession>
<sequence length="96" mass="10469">MSERVVKAGVNKQPTNLRAKVNKLLSNAGLDWATAKTFEDSLIIHLAKNVDHGVVADLFGFSSRQVVTDKYNGNLLQLSDALNGVYARIQTTGIKI</sequence>
<organism evidence="1 2">
    <name type="scientific">Pseudoalteromonas rubra</name>
    <dbReference type="NCBI Taxonomy" id="43658"/>
    <lineage>
        <taxon>Bacteria</taxon>
        <taxon>Pseudomonadati</taxon>
        <taxon>Pseudomonadota</taxon>
        <taxon>Gammaproteobacteria</taxon>
        <taxon>Alteromonadales</taxon>
        <taxon>Pseudoalteromonadaceae</taxon>
        <taxon>Pseudoalteromonas</taxon>
    </lineage>
</organism>
<evidence type="ECO:0008006" key="3">
    <source>
        <dbReference type="Google" id="ProtNLM"/>
    </source>
</evidence>